<dbReference type="EMBL" id="KZ825936">
    <property type="protein sequence ID" value="PYH91689.1"/>
    <property type="molecule type" value="Genomic_DNA"/>
</dbReference>
<keyword evidence="1" id="KW-0472">Membrane</keyword>
<feature type="non-terminal residue" evidence="2">
    <location>
        <position position="1"/>
    </location>
</feature>
<dbReference type="AlphaFoldDB" id="A0A319D3G0"/>
<dbReference type="VEuPathDB" id="FungiDB:BO71DRAFT_331570"/>
<evidence type="ECO:0000256" key="1">
    <source>
        <dbReference type="SAM" id="Phobius"/>
    </source>
</evidence>
<keyword evidence="1" id="KW-1133">Transmembrane helix</keyword>
<keyword evidence="3" id="KW-1185">Reference proteome</keyword>
<evidence type="ECO:0000313" key="2">
    <source>
        <dbReference type="EMBL" id="PYH91689.1"/>
    </source>
</evidence>
<accession>A0A319D3G0</accession>
<protein>
    <submittedName>
        <fullName evidence="2">Uncharacterized protein</fullName>
    </submittedName>
</protein>
<evidence type="ECO:0000313" key="3">
    <source>
        <dbReference type="Proteomes" id="UP000247810"/>
    </source>
</evidence>
<gene>
    <name evidence="2" type="ORF">BO71DRAFT_331570</name>
</gene>
<feature type="transmembrane region" description="Helical" evidence="1">
    <location>
        <begin position="6"/>
        <end position="28"/>
    </location>
</feature>
<name>A0A319D3G0_9EURO</name>
<dbReference type="Proteomes" id="UP000247810">
    <property type="component" value="Unassembled WGS sequence"/>
</dbReference>
<organism evidence="2 3">
    <name type="scientific">Aspergillus ellipticus CBS 707.79</name>
    <dbReference type="NCBI Taxonomy" id="1448320"/>
    <lineage>
        <taxon>Eukaryota</taxon>
        <taxon>Fungi</taxon>
        <taxon>Dikarya</taxon>
        <taxon>Ascomycota</taxon>
        <taxon>Pezizomycotina</taxon>
        <taxon>Eurotiomycetes</taxon>
        <taxon>Eurotiomycetidae</taxon>
        <taxon>Eurotiales</taxon>
        <taxon>Aspergillaceae</taxon>
        <taxon>Aspergillus</taxon>
        <taxon>Aspergillus subgen. Circumdati</taxon>
    </lineage>
</organism>
<sequence length="82" mass="9685">CFLLAFPDSLFFFSLIVFAATSFIALWFRKSSRESGVVIFMFLRVGFPRQHLDTRLVLRVHPSTRWSCCFFAFYTPFYTLNP</sequence>
<proteinExistence type="predicted"/>
<reference evidence="2 3" key="1">
    <citation type="submission" date="2018-02" db="EMBL/GenBank/DDBJ databases">
        <title>The genomes of Aspergillus section Nigri reveals drivers in fungal speciation.</title>
        <authorList>
            <consortium name="DOE Joint Genome Institute"/>
            <person name="Vesth T.C."/>
            <person name="Nybo J."/>
            <person name="Theobald S."/>
            <person name="Brandl J."/>
            <person name="Frisvad J.C."/>
            <person name="Nielsen K.F."/>
            <person name="Lyhne E.K."/>
            <person name="Kogle M.E."/>
            <person name="Kuo A."/>
            <person name="Riley R."/>
            <person name="Clum A."/>
            <person name="Nolan M."/>
            <person name="Lipzen A."/>
            <person name="Salamov A."/>
            <person name="Henrissat B."/>
            <person name="Wiebenga A."/>
            <person name="De vries R.P."/>
            <person name="Grigoriev I.V."/>
            <person name="Mortensen U.H."/>
            <person name="Andersen M.R."/>
            <person name="Baker S.E."/>
        </authorList>
    </citation>
    <scope>NUCLEOTIDE SEQUENCE [LARGE SCALE GENOMIC DNA]</scope>
    <source>
        <strain evidence="2 3">CBS 707.79</strain>
    </source>
</reference>
<keyword evidence="1" id="KW-0812">Transmembrane</keyword>